<keyword evidence="2 4" id="KW-0067">ATP-binding</keyword>
<dbReference type="InterPro" id="IPR003439">
    <property type="entry name" value="ABC_transporter-like_ATP-bd"/>
</dbReference>
<dbReference type="SMART" id="SM00382">
    <property type="entry name" value="AAA"/>
    <property type="match status" value="1"/>
</dbReference>
<keyword evidence="5" id="KW-1185">Reference proteome</keyword>
<name>A0A917ZF09_9ACTN</name>
<keyword evidence="1" id="KW-0547">Nucleotide-binding</keyword>
<comment type="caution">
    <text evidence="4">The sequence shown here is derived from an EMBL/GenBank/DDBJ whole genome shotgun (WGS) entry which is preliminary data.</text>
</comment>
<evidence type="ECO:0000256" key="1">
    <source>
        <dbReference type="ARBA" id="ARBA00022741"/>
    </source>
</evidence>
<organism evidence="4 5">
    <name type="scientific">Wenjunlia tyrosinilytica</name>
    <dbReference type="NCBI Taxonomy" id="1544741"/>
    <lineage>
        <taxon>Bacteria</taxon>
        <taxon>Bacillati</taxon>
        <taxon>Actinomycetota</taxon>
        <taxon>Actinomycetes</taxon>
        <taxon>Kitasatosporales</taxon>
        <taxon>Streptomycetaceae</taxon>
        <taxon>Wenjunlia</taxon>
    </lineage>
</organism>
<feature type="domain" description="ABC transporter" evidence="3">
    <location>
        <begin position="9"/>
        <end position="227"/>
    </location>
</feature>
<dbReference type="EMBL" id="BMMS01000002">
    <property type="protein sequence ID" value="GGO81322.1"/>
    <property type="molecule type" value="Genomic_DNA"/>
</dbReference>
<evidence type="ECO:0000313" key="5">
    <source>
        <dbReference type="Proteomes" id="UP000641932"/>
    </source>
</evidence>
<dbReference type="Proteomes" id="UP000641932">
    <property type="component" value="Unassembled WGS sequence"/>
</dbReference>
<proteinExistence type="predicted"/>
<evidence type="ECO:0000313" key="4">
    <source>
        <dbReference type="EMBL" id="GGO81322.1"/>
    </source>
</evidence>
<reference evidence="4" key="1">
    <citation type="journal article" date="2014" name="Int. J. Syst. Evol. Microbiol.">
        <title>Complete genome sequence of Corynebacterium casei LMG S-19264T (=DSM 44701T), isolated from a smear-ripened cheese.</title>
        <authorList>
            <consortium name="US DOE Joint Genome Institute (JGI-PGF)"/>
            <person name="Walter F."/>
            <person name="Albersmeier A."/>
            <person name="Kalinowski J."/>
            <person name="Ruckert C."/>
        </authorList>
    </citation>
    <scope>NUCLEOTIDE SEQUENCE</scope>
    <source>
        <strain evidence="4">CGMCC 4.7201</strain>
    </source>
</reference>
<sequence>MSTPDAPLVEVEGATRRFGSFTAVDNVSMRVERGEIVGLLGANGAGKTTLIKMVLGLIAPTGGTLRLFGREPSRQTRRQLGYVAQGLGLYADLTVRENLAFVAEAFGRPRPSELPGPLRGTEDRLVGEIGWGLQRQLAFVAALGHGPKLLVLDEPTSGVDPLARARLWDTVHEQADSGTGVLVTTHYMQEAQQCDRLVLMSRGRQVAAGTEKDIIGPTTAVEVRTDAWARAFDALIDAGLPATLAGRHVRVADTALPRVGEALERAGLRAEVRQVPATLEERMTSIDRAA</sequence>
<dbReference type="PANTHER" id="PTHR43038">
    <property type="entry name" value="ATP-BINDING CASSETTE, SUB-FAMILY H, MEMBER 1"/>
    <property type="match status" value="1"/>
</dbReference>
<dbReference type="InterPro" id="IPR003593">
    <property type="entry name" value="AAA+_ATPase"/>
</dbReference>
<dbReference type="SUPFAM" id="SSF52540">
    <property type="entry name" value="P-loop containing nucleoside triphosphate hydrolases"/>
    <property type="match status" value="1"/>
</dbReference>
<dbReference type="PANTHER" id="PTHR43038:SF3">
    <property type="entry name" value="ABC TRANSPORTER G FAMILY MEMBER 20 ISOFORM X1"/>
    <property type="match status" value="1"/>
</dbReference>
<dbReference type="PROSITE" id="PS50893">
    <property type="entry name" value="ABC_TRANSPORTER_2"/>
    <property type="match status" value="1"/>
</dbReference>
<dbReference type="AlphaFoldDB" id="A0A917ZF09"/>
<protein>
    <submittedName>
        <fullName evidence="4">Multidrug ABC transporter ATP-binding protein</fullName>
    </submittedName>
</protein>
<evidence type="ECO:0000259" key="3">
    <source>
        <dbReference type="PROSITE" id="PS50893"/>
    </source>
</evidence>
<dbReference type="Gene3D" id="3.40.50.300">
    <property type="entry name" value="P-loop containing nucleotide triphosphate hydrolases"/>
    <property type="match status" value="1"/>
</dbReference>
<reference evidence="4" key="2">
    <citation type="submission" date="2020-09" db="EMBL/GenBank/DDBJ databases">
        <authorList>
            <person name="Sun Q."/>
            <person name="Zhou Y."/>
        </authorList>
    </citation>
    <scope>NUCLEOTIDE SEQUENCE</scope>
    <source>
        <strain evidence="4">CGMCC 4.7201</strain>
    </source>
</reference>
<dbReference type="Pfam" id="PF00005">
    <property type="entry name" value="ABC_tran"/>
    <property type="match status" value="1"/>
</dbReference>
<dbReference type="CDD" id="cd03230">
    <property type="entry name" value="ABC_DR_subfamily_A"/>
    <property type="match status" value="1"/>
</dbReference>
<dbReference type="RefSeq" id="WP_189129827.1">
    <property type="nucleotide sequence ID" value="NZ_BMMS01000002.1"/>
</dbReference>
<evidence type="ECO:0000256" key="2">
    <source>
        <dbReference type="ARBA" id="ARBA00022840"/>
    </source>
</evidence>
<gene>
    <name evidence="4" type="ORF">GCM10012280_05270</name>
</gene>
<dbReference type="GO" id="GO:0005524">
    <property type="term" value="F:ATP binding"/>
    <property type="evidence" value="ECO:0007669"/>
    <property type="project" value="UniProtKB-KW"/>
</dbReference>
<dbReference type="GO" id="GO:0016887">
    <property type="term" value="F:ATP hydrolysis activity"/>
    <property type="evidence" value="ECO:0007669"/>
    <property type="project" value="InterPro"/>
</dbReference>
<dbReference type="InterPro" id="IPR027417">
    <property type="entry name" value="P-loop_NTPase"/>
</dbReference>
<accession>A0A917ZF09</accession>